<evidence type="ECO:0000256" key="1">
    <source>
        <dbReference type="ARBA" id="ARBA00007118"/>
    </source>
</evidence>
<proteinExistence type="inferred from homology"/>
<keyword evidence="6" id="KW-1185">Reference proteome</keyword>
<dbReference type="InterPro" id="IPR000415">
    <property type="entry name" value="Nitroreductase-like"/>
</dbReference>
<feature type="domain" description="Nitroreductase" evidence="4">
    <location>
        <begin position="18"/>
        <end position="194"/>
    </location>
</feature>
<comment type="similarity">
    <text evidence="1">Belongs to the nitroreductase family.</text>
</comment>
<sequence>MSTAIEDKVSTVLENRTWRYATKKFDTSKKVSEEDLNTLLEATRLSASSYGLQPYHVLVISNPEVKEQLKAASWGQSQLTDASHIIVFANFADFGDELVDDYITNVSETRGIPAENLNGYADFMKSKLVNLPTETKNNWTARQAYIAFGNAMQAAAELKIDTCPMEGFEAEQYNEILGLTDKNLKAAVVLAVGYRSEEDDTQHYAKVRRSEEELFTLI</sequence>
<dbReference type="SUPFAM" id="SSF55469">
    <property type="entry name" value="FMN-dependent nitroreductase-like"/>
    <property type="match status" value="1"/>
</dbReference>
<evidence type="ECO:0000259" key="4">
    <source>
        <dbReference type="Pfam" id="PF00881"/>
    </source>
</evidence>
<keyword evidence="2" id="KW-0521">NADP</keyword>
<protein>
    <submittedName>
        <fullName evidence="5">Nitroreductase</fullName>
    </submittedName>
</protein>
<accession>A0A1H2YZW2</accession>
<evidence type="ECO:0000256" key="2">
    <source>
        <dbReference type="ARBA" id="ARBA00022857"/>
    </source>
</evidence>
<gene>
    <name evidence="5" type="ORF">SAMN04487892_3264</name>
</gene>
<dbReference type="InterPro" id="IPR029479">
    <property type="entry name" value="Nitroreductase"/>
</dbReference>
<dbReference type="STRING" id="1073328.SAMN05216294_3229"/>
<dbReference type="InterPro" id="IPR033878">
    <property type="entry name" value="NfsB-like"/>
</dbReference>
<dbReference type="Proteomes" id="UP000199592">
    <property type="component" value="Unassembled WGS sequence"/>
</dbReference>
<keyword evidence="3" id="KW-0560">Oxidoreductase</keyword>
<dbReference type="AlphaFoldDB" id="A0A1H2YZW2"/>
<dbReference type="GO" id="GO:0016491">
    <property type="term" value="F:oxidoreductase activity"/>
    <property type="evidence" value="ECO:0007669"/>
    <property type="project" value="UniProtKB-KW"/>
</dbReference>
<dbReference type="CDD" id="cd02149">
    <property type="entry name" value="NfsB-like"/>
    <property type="match status" value="1"/>
</dbReference>
<evidence type="ECO:0000256" key="3">
    <source>
        <dbReference type="ARBA" id="ARBA00023002"/>
    </source>
</evidence>
<dbReference type="Gene3D" id="3.40.109.10">
    <property type="entry name" value="NADH Oxidase"/>
    <property type="match status" value="1"/>
</dbReference>
<dbReference type="EMBL" id="FNMY01000007">
    <property type="protein sequence ID" value="SDX10627.1"/>
    <property type="molecule type" value="Genomic_DNA"/>
</dbReference>
<dbReference type="PANTHER" id="PTHR43673">
    <property type="entry name" value="NAD(P)H NITROREDUCTASE YDGI-RELATED"/>
    <property type="match status" value="1"/>
</dbReference>
<name>A0A1H2YZW2_9FLAO</name>
<dbReference type="Pfam" id="PF00881">
    <property type="entry name" value="Nitroreductase"/>
    <property type="match status" value="1"/>
</dbReference>
<reference evidence="6" key="1">
    <citation type="submission" date="2016-10" db="EMBL/GenBank/DDBJ databases">
        <authorList>
            <person name="Varghese N."/>
            <person name="Submissions S."/>
        </authorList>
    </citation>
    <scope>NUCLEOTIDE SEQUENCE [LARGE SCALE GENOMIC DNA]</scope>
    <source>
        <strain evidence="6">DSM 25030</strain>
    </source>
</reference>
<dbReference type="PANTHER" id="PTHR43673:SF10">
    <property type="entry name" value="NADH DEHYDROGENASE_NAD(P)H NITROREDUCTASE XCC3605-RELATED"/>
    <property type="match status" value="1"/>
</dbReference>
<evidence type="ECO:0000313" key="6">
    <source>
        <dbReference type="Proteomes" id="UP000199592"/>
    </source>
</evidence>
<organism evidence="5 6">
    <name type="scientific">Flagellimonas zhangzhouensis</name>
    <dbReference type="NCBI Taxonomy" id="1073328"/>
    <lineage>
        <taxon>Bacteria</taxon>
        <taxon>Pseudomonadati</taxon>
        <taxon>Bacteroidota</taxon>
        <taxon>Flavobacteriia</taxon>
        <taxon>Flavobacteriales</taxon>
        <taxon>Flavobacteriaceae</taxon>
        <taxon>Flagellimonas</taxon>
    </lineage>
</organism>
<evidence type="ECO:0000313" key="5">
    <source>
        <dbReference type="EMBL" id="SDX10627.1"/>
    </source>
</evidence>